<gene>
    <name evidence="9" type="ORF">ASPVEDRAFT_82956</name>
</gene>
<keyword evidence="3 8" id="KW-0812">Transmembrane</keyword>
<dbReference type="GeneID" id="63732804"/>
<keyword evidence="5 8" id="KW-1133">Transmembrane helix</keyword>
<comment type="similarity">
    <text evidence="2">Belongs to the TMEM208 family.</text>
</comment>
<dbReference type="PANTHER" id="PTHR13505:SF7">
    <property type="entry name" value="TRANSMEMBRANE PROTEIN 208"/>
    <property type="match status" value="1"/>
</dbReference>
<dbReference type="InterPro" id="IPR008506">
    <property type="entry name" value="SND2/TMEM208"/>
</dbReference>
<dbReference type="VEuPathDB" id="FungiDB:ASPVEDRAFT_82956"/>
<dbReference type="PANTHER" id="PTHR13505">
    <property type="entry name" value="TRANSMEMBRANE PROTEIN 208"/>
    <property type="match status" value="1"/>
</dbReference>
<sequence>MAQKASKTLAARNSSVLLRTHLITLALHALHLALHFVFNRPRALKPYYLLALPTLVIEFYLDRIGRPTYSADGALRSPGEDLGAAGLTEFMWDILYWTWGCIGATCVFGDRAWWLWIVVPLYSVYLAYSTFTGMKSGLSGFGGGGAAGGDGESAGTGSESKRQKKMEKRGGQRMQYR</sequence>
<feature type="transmembrane region" description="Helical" evidence="8">
    <location>
        <begin position="111"/>
        <end position="128"/>
    </location>
</feature>
<keyword evidence="10" id="KW-1185">Reference proteome</keyword>
<protein>
    <submittedName>
        <fullName evidence="9">Uncharacterized protein</fullName>
    </submittedName>
</protein>
<comment type="subcellular location">
    <subcellularLocation>
        <location evidence="1">Endoplasmic reticulum membrane</location>
        <topology evidence="1">Multi-pass membrane protein</topology>
    </subcellularLocation>
</comment>
<dbReference type="OrthoDB" id="10012212at2759"/>
<accession>A0A1L9PIW1</accession>
<dbReference type="Pfam" id="PF05620">
    <property type="entry name" value="TMEM208_SND2"/>
    <property type="match status" value="1"/>
</dbReference>
<keyword evidence="6 8" id="KW-0472">Membrane</keyword>
<evidence type="ECO:0000256" key="6">
    <source>
        <dbReference type="ARBA" id="ARBA00023136"/>
    </source>
</evidence>
<dbReference type="GO" id="GO:0006624">
    <property type="term" value="P:vacuolar protein processing"/>
    <property type="evidence" value="ECO:0007669"/>
    <property type="project" value="TreeGrafter"/>
</dbReference>
<evidence type="ECO:0000256" key="8">
    <source>
        <dbReference type="SAM" id="Phobius"/>
    </source>
</evidence>
<evidence type="ECO:0000313" key="9">
    <source>
        <dbReference type="EMBL" id="OJJ01431.1"/>
    </source>
</evidence>
<reference evidence="10" key="1">
    <citation type="journal article" date="2017" name="Genome Biol.">
        <title>Comparative genomics reveals high biological diversity and specific adaptations in the industrially and medically important fungal genus Aspergillus.</title>
        <authorList>
            <person name="de Vries R.P."/>
            <person name="Riley R."/>
            <person name="Wiebenga A."/>
            <person name="Aguilar-Osorio G."/>
            <person name="Amillis S."/>
            <person name="Uchima C.A."/>
            <person name="Anderluh G."/>
            <person name="Asadollahi M."/>
            <person name="Askin M."/>
            <person name="Barry K."/>
            <person name="Battaglia E."/>
            <person name="Bayram O."/>
            <person name="Benocci T."/>
            <person name="Braus-Stromeyer S.A."/>
            <person name="Caldana C."/>
            <person name="Canovas D."/>
            <person name="Cerqueira G.C."/>
            <person name="Chen F."/>
            <person name="Chen W."/>
            <person name="Choi C."/>
            <person name="Clum A."/>
            <person name="Dos Santos R.A."/>
            <person name="Damasio A.R."/>
            <person name="Diallinas G."/>
            <person name="Emri T."/>
            <person name="Fekete E."/>
            <person name="Flipphi M."/>
            <person name="Freyberg S."/>
            <person name="Gallo A."/>
            <person name="Gournas C."/>
            <person name="Habgood R."/>
            <person name="Hainaut M."/>
            <person name="Harispe M.L."/>
            <person name="Henrissat B."/>
            <person name="Hilden K.S."/>
            <person name="Hope R."/>
            <person name="Hossain A."/>
            <person name="Karabika E."/>
            <person name="Karaffa L."/>
            <person name="Karanyi Z."/>
            <person name="Krasevec N."/>
            <person name="Kuo A."/>
            <person name="Kusch H."/>
            <person name="LaButti K."/>
            <person name="Lagendijk E.L."/>
            <person name="Lapidus A."/>
            <person name="Levasseur A."/>
            <person name="Lindquist E."/>
            <person name="Lipzen A."/>
            <person name="Logrieco A.F."/>
            <person name="MacCabe A."/>
            <person name="Maekelae M.R."/>
            <person name="Malavazi I."/>
            <person name="Melin P."/>
            <person name="Meyer V."/>
            <person name="Mielnichuk N."/>
            <person name="Miskei M."/>
            <person name="Molnar A.P."/>
            <person name="Mule G."/>
            <person name="Ngan C.Y."/>
            <person name="Orejas M."/>
            <person name="Orosz E."/>
            <person name="Ouedraogo J.P."/>
            <person name="Overkamp K.M."/>
            <person name="Park H.-S."/>
            <person name="Perrone G."/>
            <person name="Piumi F."/>
            <person name="Punt P.J."/>
            <person name="Ram A.F."/>
            <person name="Ramon A."/>
            <person name="Rauscher S."/>
            <person name="Record E."/>
            <person name="Riano-Pachon D.M."/>
            <person name="Robert V."/>
            <person name="Roehrig J."/>
            <person name="Ruller R."/>
            <person name="Salamov A."/>
            <person name="Salih N.S."/>
            <person name="Samson R.A."/>
            <person name="Sandor E."/>
            <person name="Sanguinetti M."/>
            <person name="Schuetze T."/>
            <person name="Sepcic K."/>
            <person name="Shelest E."/>
            <person name="Sherlock G."/>
            <person name="Sophianopoulou V."/>
            <person name="Squina F.M."/>
            <person name="Sun H."/>
            <person name="Susca A."/>
            <person name="Todd R.B."/>
            <person name="Tsang A."/>
            <person name="Unkles S.E."/>
            <person name="van de Wiele N."/>
            <person name="van Rossen-Uffink D."/>
            <person name="Oliveira J.V."/>
            <person name="Vesth T.C."/>
            <person name="Visser J."/>
            <person name="Yu J.-H."/>
            <person name="Zhou M."/>
            <person name="Andersen M.R."/>
            <person name="Archer D.B."/>
            <person name="Baker S.E."/>
            <person name="Benoit I."/>
            <person name="Brakhage A.A."/>
            <person name="Braus G.H."/>
            <person name="Fischer R."/>
            <person name="Frisvad J.C."/>
            <person name="Goldman G.H."/>
            <person name="Houbraken J."/>
            <person name="Oakley B."/>
            <person name="Pocsi I."/>
            <person name="Scazzocchio C."/>
            <person name="Seiboth B."/>
            <person name="vanKuyk P.A."/>
            <person name="Wortman J."/>
            <person name="Dyer P.S."/>
            <person name="Grigoriev I.V."/>
        </authorList>
    </citation>
    <scope>NUCLEOTIDE SEQUENCE [LARGE SCALE GENOMIC DNA]</scope>
    <source>
        <strain evidence="10">CBS 583.65</strain>
    </source>
</reference>
<feature type="transmembrane region" description="Helical" evidence="8">
    <location>
        <begin position="21"/>
        <end position="38"/>
    </location>
</feature>
<evidence type="ECO:0000256" key="4">
    <source>
        <dbReference type="ARBA" id="ARBA00022824"/>
    </source>
</evidence>
<evidence type="ECO:0000256" key="1">
    <source>
        <dbReference type="ARBA" id="ARBA00004477"/>
    </source>
</evidence>
<keyword evidence="4" id="KW-0256">Endoplasmic reticulum</keyword>
<feature type="region of interest" description="Disordered" evidence="7">
    <location>
        <begin position="146"/>
        <end position="177"/>
    </location>
</feature>
<evidence type="ECO:0000256" key="7">
    <source>
        <dbReference type="SAM" id="MobiDB-lite"/>
    </source>
</evidence>
<dbReference type="RefSeq" id="XP_040667193.1">
    <property type="nucleotide sequence ID" value="XM_040817293.1"/>
</dbReference>
<organism evidence="9 10">
    <name type="scientific">Aspergillus versicolor CBS 583.65</name>
    <dbReference type="NCBI Taxonomy" id="1036611"/>
    <lineage>
        <taxon>Eukaryota</taxon>
        <taxon>Fungi</taxon>
        <taxon>Dikarya</taxon>
        <taxon>Ascomycota</taxon>
        <taxon>Pezizomycotina</taxon>
        <taxon>Eurotiomycetes</taxon>
        <taxon>Eurotiomycetidae</taxon>
        <taxon>Eurotiales</taxon>
        <taxon>Aspergillaceae</taxon>
        <taxon>Aspergillus</taxon>
        <taxon>Aspergillus subgen. Nidulantes</taxon>
    </lineage>
</organism>
<dbReference type="EMBL" id="KV878128">
    <property type="protein sequence ID" value="OJJ01431.1"/>
    <property type="molecule type" value="Genomic_DNA"/>
</dbReference>
<evidence type="ECO:0000256" key="5">
    <source>
        <dbReference type="ARBA" id="ARBA00022989"/>
    </source>
</evidence>
<name>A0A1L9PIW1_ASPVE</name>
<dbReference type="GO" id="GO:0005773">
    <property type="term" value="C:vacuole"/>
    <property type="evidence" value="ECO:0007669"/>
    <property type="project" value="GOC"/>
</dbReference>
<dbReference type="Proteomes" id="UP000184073">
    <property type="component" value="Unassembled WGS sequence"/>
</dbReference>
<dbReference type="AlphaFoldDB" id="A0A1L9PIW1"/>
<dbReference type="GO" id="GO:0005789">
    <property type="term" value="C:endoplasmic reticulum membrane"/>
    <property type="evidence" value="ECO:0007669"/>
    <property type="project" value="UniProtKB-SubCell"/>
</dbReference>
<proteinExistence type="inferred from homology"/>
<dbReference type="STRING" id="1036611.A0A1L9PIW1"/>
<evidence type="ECO:0000256" key="3">
    <source>
        <dbReference type="ARBA" id="ARBA00022692"/>
    </source>
</evidence>
<evidence type="ECO:0000256" key="2">
    <source>
        <dbReference type="ARBA" id="ARBA00009950"/>
    </source>
</evidence>
<evidence type="ECO:0000313" key="10">
    <source>
        <dbReference type="Proteomes" id="UP000184073"/>
    </source>
</evidence>